<evidence type="ECO:0000313" key="2">
    <source>
        <dbReference type="EMBL" id="AII97916.1"/>
    </source>
</evidence>
<sequence>MGQKGSEH</sequence>
<dbReference type="EMBL" id="KF433381">
    <property type="protein sequence ID" value="AII97705.1"/>
    <property type="molecule type" value="mRNA"/>
</dbReference>
<dbReference type="EMBL" id="KF433594">
    <property type="protein sequence ID" value="AII97916.1"/>
    <property type="molecule type" value="mRNA"/>
</dbReference>
<accession>A0A076KU75</accession>
<proteinExistence type="evidence at transcript level"/>
<name>A0A076KU75_NEPPI</name>
<reference evidence="2" key="1">
    <citation type="submission" date="2013-07" db="EMBL/GenBank/DDBJ databases">
        <title>Nephila pilipes venom gland.</title>
        <authorList>
            <person name="Huo L.J."/>
        </authorList>
    </citation>
    <scope>NUCLEOTIDE SEQUENCE</scope>
    <source>
        <tissue evidence="2">Venom gland</tissue>
    </source>
</reference>
<evidence type="ECO:0000313" key="1">
    <source>
        <dbReference type="EMBL" id="AII97705.1"/>
    </source>
</evidence>
<protein>
    <submittedName>
        <fullName evidence="1">BLTX318</fullName>
    </submittedName>
    <submittedName>
        <fullName evidence="2">BLTX551</fullName>
    </submittedName>
</protein>
<organism evidence="2">
    <name type="scientific">Nephila pilipes</name>
    <name type="common">Giant wood spider</name>
    <name type="synonym">Nephila maculata</name>
    <dbReference type="NCBI Taxonomy" id="299642"/>
    <lineage>
        <taxon>Eukaryota</taxon>
        <taxon>Metazoa</taxon>
        <taxon>Ecdysozoa</taxon>
        <taxon>Arthropoda</taxon>
        <taxon>Chelicerata</taxon>
        <taxon>Arachnida</taxon>
        <taxon>Araneae</taxon>
        <taxon>Araneomorphae</taxon>
        <taxon>Entelegynae</taxon>
        <taxon>Araneoidea</taxon>
        <taxon>Nephilidae</taxon>
        <taxon>Nephila</taxon>
    </lineage>
</organism>